<evidence type="ECO:0000313" key="2">
    <source>
        <dbReference type="EMBL" id="ACE03666.1"/>
    </source>
</evidence>
<dbReference type="eggNOG" id="COG0433">
    <property type="taxonomic scope" value="Bacteria"/>
</dbReference>
<evidence type="ECO:0000259" key="1">
    <source>
        <dbReference type="Pfam" id="PF01935"/>
    </source>
</evidence>
<dbReference type="InterPro" id="IPR027417">
    <property type="entry name" value="P-loop_NTPase"/>
</dbReference>
<dbReference type="OrthoDB" id="9806951at2"/>
<proteinExistence type="predicted"/>
<organism evidence="2">
    <name type="scientific">Chlorobium phaeobacteroides (strain BS1)</name>
    <dbReference type="NCBI Taxonomy" id="331678"/>
    <lineage>
        <taxon>Bacteria</taxon>
        <taxon>Pseudomonadati</taxon>
        <taxon>Chlorobiota</taxon>
        <taxon>Chlorobiia</taxon>
        <taxon>Chlorobiales</taxon>
        <taxon>Chlorobiaceae</taxon>
        <taxon>Chlorobium/Pelodictyon group</taxon>
        <taxon>Chlorobium</taxon>
    </lineage>
</organism>
<dbReference type="InterPro" id="IPR008571">
    <property type="entry name" value="HerA-like"/>
</dbReference>
<accession>B3END6</accession>
<dbReference type="STRING" id="331678.Cphamn1_0709"/>
<dbReference type="EMBL" id="CP001101">
    <property type="protein sequence ID" value="ACE03666.1"/>
    <property type="molecule type" value="Genomic_DNA"/>
</dbReference>
<dbReference type="HOGENOM" id="CLU_023842_1_1_10"/>
<dbReference type="InterPro" id="IPR002789">
    <property type="entry name" value="HerA_central"/>
</dbReference>
<feature type="domain" description="Helicase HerA central" evidence="1">
    <location>
        <begin position="151"/>
        <end position="306"/>
    </location>
</feature>
<dbReference type="AlphaFoldDB" id="B3END6"/>
<dbReference type="KEGG" id="cpb:Cphamn1_0709"/>
<reference evidence="2" key="1">
    <citation type="submission" date="2008-06" db="EMBL/GenBank/DDBJ databases">
        <title>Complete sequence of Chlorobium phaeobacteroides BS1.</title>
        <authorList>
            <consortium name="US DOE Joint Genome Institute"/>
            <person name="Lucas S."/>
            <person name="Copeland A."/>
            <person name="Lapidus A."/>
            <person name="Glavina del Rio T."/>
            <person name="Dalin E."/>
            <person name="Tice H."/>
            <person name="Bruce D."/>
            <person name="Goodwin L."/>
            <person name="Pitluck S."/>
            <person name="Schmutz J."/>
            <person name="Larimer F."/>
            <person name="Land M."/>
            <person name="Hauser L."/>
            <person name="Kyrpides N."/>
            <person name="Ovchinnikova G."/>
            <person name="Li T."/>
            <person name="Liu Z."/>
            <person name="Zhao F."/>
            <person name="Overmann J."/>
            <person name="Bryant D.A."/>
            <person name="Richardson P."/>
        </authorList>
    </citation>
    <scope>NUCLEOTIDE SEQUENCE [LARGE SCALE GENOMIC DNA]</scope>
    <source>
        <strain evidence="2">BS1</strain>
    </source>
</reference>
<dbReference type="PANTHER" id="PTHR42957">
    <property type="entry name" value="HELICASE MJ1565-RELATED"/>
    <property type="match status" value="1"/>
</dbReference>
<gene>
    <name evidence="2" type="ordered locus">Cphamn1_0709</name>
</gene>
<dbReference type="PANTHER" id="PTHR42957:SF1">
    <property type="entry name" value="HELICASE MJ1565-RELATED"/>
    <property type="match status" value="1"/>
</dbReference>
<sequence>MSSPISKISSLTIGTVESVAPDEIKVLLDIDSSRNTALNTGVPTPFPRINSFVLLPNESGAVVGIVVWLGVERSAYPKRQGLKDFGLIDLPFPLRKMAICPIGTLLSEKNKWRLERGVQSFPSVGDPVILPTRDQTIAIVTGQGKDSRVPLGTCPIAHDAPIAVDPDKLFGRHLAVLGNTGSGKSCTLAALVRSAVESAQKAITRTEFSEVAKEAQNSQDNPNARFIILDPNGEYSKCFKDLVGGCRIFQVPPLTNPDAAEFTLPAWMWNSSEWAAVAQAAPKVQKPILQTALRDLRSGSCGSLDLKTKIWGRCRMVFVYLSQFEGKGTIGWPHTDNCGSQLFAFCDDIRSHKTKLDAGDPLFQPLVDLETQLNQTLTTNQKKNRTYHDFSDESLSAIVNLINGVLAQYPAEMHQVCSNEDSPVNFDINSLADYLEIVANQQGGNSNQFIATMIMRIKAMLGDTRMKDVITPDNMPTLSDWLSGHVGSNGGENGPVAVIDLSLVPYEILHLVIAVSSRLILESLQRYRNLNRQNLPTVLVLEEAHTFVAKRLPHGDEIPSPADMCRGIFERVAREGRKFGLGLVLSSQRPSELSETVLSQCNSFLLHRITNDRDQELISRLVPDNARGLLRELPSLPTRHCILLGIASKVPALVEVQHLEDEHRPSSDDPDFWDVWTKEKPRSIDWDKITRDWIGAGADDDVLKEDGDDECDVQ</sequence>
<protein>
    <recommendedName>
        <fullName evidence="1">Helicase HerA central domain-containing protein</fullName>
    </recommendedName>
</protein>
<dbReference type="Pfam" id="PF01935">
    <property type="entry name" value="DUF87"/>
    <property type="match status" value="1"/>
</dbReference>
<name>B3END6_CHLPB</name>
<dbReference type="SUPFAM" id="SSF52540">
    <property type="entry name" value="P-loop containing nucleoside triphosphate hydrolases"/>
    <property type="match status" value="1"/>
</dbReference>
<dbReference type="Gene3D" id="3.40.50.300">
    <property type="entry name" value="P-loop containing nucleotide triphosphate hydrolases"/>
    <property type="match status" value="2"/>
</dbReference>